<feature type="compositionally biased region" description="Polar residues" evidence="1">
    <location>
        <begin position="45"/>
        <end position="59"/>
    </location>
</feature>
<dbReference type="Proteomes" id="UP001153069">
    <property type="component" value="Unassembled WGS sequence"/>
</dbReference>
<comment type="caution">
    <text evidence="2">The sequence shown here is derived from an EMBL/GenBank/DDBJ whole genome shotgun (WGS) entry which is preliminary data.</text>
</comment>
<accession>A0A9N8EE93</accession>
<sequence length="155" mass="17471">MDGEDEMMDIVAARSRGDNREVELRKLEKFYLEAKQREDDEQSKRFQSSQHRPSTTDDNSAGEETREEEKEDDAFILQVVQEQIKNHRQVDSETPSTEAGLDDELAFPQPLLTRGQHHSDEATMHPGAYAVAPGTDLQRSTTLSRSLWIGGGEPG</sequence>
<protein>
    <submittedName>
        <fullName evidence="2">Uncharacterized protein</fullName>
    </submittedName>
</protein>
<dbReference type="AlphaFoldDB" id="A0A9N8EE93"/>
<name>A0A9N8EE93_9STRA</name>
<feature type="region of interest" description="Disordered" evidence="1">
    <location>
        <begin position="117"/>
        <end position="137"/>
    </location>
</feature>
<evidence type="ECO:0000313" key="2">
    <source>
        <dbReference type="EMBL" id="CAB9519542.1"/>
    </source>
</evidence>
<reference evidence="2" key="1">
    <citation type="submission" date="2020-06" db="EMBL/GenBank/DDBJ databases">
        <authorList>
            <consortium name="Plant Systems Biology data submission"/>
        </authorList>
    </citation>
    <scope>NUCLEOTIDE SEQUENCE</scope>
    <source>
        <strain evidence="2">D6</strain>
    </source>
</reference>
<feature type="compositionally biased region" description="Basic and acidic residues" evidence="1">
    <location>
        <begin position="33"/>
        <end position="44"/>
    </location>
</feature>
<keyword evidence="3" id="KW-1185">Reference proteome</keyword>
<organism evidence="2 3">
    <name type="scientific">Seminavis robusta</name>
    <dbReference type="NCBI Taxonomy" id="568900"/>
    <lineage>
        <taxon>Eukaryota</taxon>
        <taxon>Sar</taxon>
        <taxon>Stramenopiles</taxon>
        <taxon>Ochrophyta</taxon>
        <taxon>Bacillariophyta</taxon>
        <taxon>Bacillariophyceae</taxon>
        <taxon>Bacillariophycidae</taxon>
        <taxon>Naviculales</taxon>
        <taxon>Naviculaceae</taxon>
        <taxon>Seminavis</taxon>
    </lineage>
</organism>
<gene>
    <name evidence="2" type="ORF">SEMRO_1025_G232730.1</name>
</gene>
<feature type="region of interest" description="Disordered" evidence="1">
    <location>
        <begin position="33"/>
        <end position="73"/>
    </location>
</feature>
<dbReference type="EMBL" id="CAICTM010001023">
    <property type="protein sequence ID" value="CAB9519542.1"/>
    <property type="molecule type" value="Genomic_DNA"/>
</dbReference>
<evidence type="ECO:0000313" key="3">
    <source>
        <dbReference type="Proteomes" id="UP001153069"/>
    </source>
</evidence>
<proteinExistence type="predicted"/>
<evidence type="ECO:0000256" key="1">
    <source>
        <dbReference type="SAM" id="MobiDB-lite"/>
    </source>
</evidence>